<proteinExistence type="predicted"/>
<keyword evidence="3" id="KW-0378">Hydrolase</keyword>
<feature type="transmembrane region" description="Helical" evidence="1">
    <location>
        <begin position="99"/>
        <end position="118"/>
    </location>
</feature>
<dbReference type="Pfam" id="PF02517">
    <property type="entry name" value="Rce1-like"/>
    <property type="match status" value="1"/>
</dbReference>
<dbReference type="AlphaFoldDB" id="A0A930Y062"/>
<reference evidence="3" key="1">
    <citation type="submission" date="2020-11" db="EMBL/GenBank/DDBJ databases">
        <title>Genome of Flavobacterium soyangense.</title>
        <authorList>
            <person name="Liu Q."/>
            <person name="Xin Y.-H."/>
        </authorList>
    </citation>
    <scope>NUCLEOTIDE SEQUENCE</scope>
    <source>
        <strain evidence="3">CGMCC 1.13493</strain>
    </source>
</reference>
<dbReference type="Proteomes" id="UP000646211">
    <property type="component" value="Unassembled WGS sequence"/>
</dbReference>
<organism evidence="3 4">
    <name type="scientific">Flavobacterium soyangense</name>
    <dbReference type="NCBI Taxonomy" id="2023265"/>
    <lineage>
        <taxon>Bacteria</taxon>
        <taxon>Pseudomonadati</taxon>
        <taxon>Bacteroidota</taxon>
        <taxon>Flavobacteriia</taxon>
        <taxon>Flavobacteriales</taxon>
        <taxon>Flavobacteriaceae</taxon>
        <taxon>Flavobacterium</taxon>
    </lineage>
</organism>
<dbReference type="GO" id="GO:0080120">
    <property type="term" value="P:CAAX-box protein maturation"/>
    <property type="evidence" value="ECO:0007669"/>
    <property type="project" value="UniProtKB-ARBA"/>
</dbReference>
<feature type="transmembrane region" description="Helical" evidence="1">
    <location>
        <begin position="145"/>
        <end position="160"/>
    </location>
</feature>
<feature type="transmembrane region" description="Helical" evidence="1">
    <location>
        <begin position="35"/>
        <end position="58"/>
    </location>
</feature>
<feature type="transmembrane region" description="Helical" evidence="1">
    <location>
        <begin position="70"/>
        <end position="87"/>
    </location>
</feature>
<sequence length="250" mass="28216">MTELQQTIATVGVHLGISIIITLLFLSFSKTEKKYLLIVFSFFFMSTIAILYIPILPFLEKLNYNWQGKFLSLIIALAFVYFTPYLTKDQAGFSFKVNKSVWIPFFVLLAISIGYNIYESGLAGGDRTNEYLLFELTMPGISEEPIFRGVLLGLLNVVFIQRKNIFGASMGWGALIQCILFGVGHAVYFDEHQHIQFLISGFVITFILGAFMTYLKEKGESIIPALLFHNLFNGSLSIINPLGVIKLFVF</sequence>
<dbReference type="EMBL" id="JADHEC010000036">
    <property type="protein sequence ID" value="MBF2709623.1"/>
    <property type="molecule type" value="Genomic_DNA"/>
</dbReference>
<evidence type="ECO:0000259" key="2">
    <source>
        <dbReference type="Pfam" id="PF02517"/>
    </source>
</evidence>
<dbReference type="GO" id="GO:0008237">
    <property type="term" value="F:metallopeptidase activity"/>
    <property type="evidence" value="ECO:0007669"/>
    <property type="project" value="UniProtKB-KW"/>
</dbReference>
<name>A0A930Y062_9FLAO</name>
<feature type="transmembrane region" description="Helical" evidence="1">
    <location>
        <begin position="172"/>
        <end position="189"/>
    </location>
</feature>
<feature type="transmembrane region" description="Helical" evidence="1">
    <location>
        <begin position="195"/>
        <end position="215"/>
    </location>
</feature>
<feature type="domain" description="CAAX prenyl protease 2/Lysostaphin resistance protein A-like" evidence="2">
    <location>
        <begin position="132"/>
        <end position="234"/>
    </location>
</feature>
<keyword evidence="1" id="KW-0472">Membrane</keyword>
<evidence type="ECO:0000313" key="3">
    <source>
        <dbReference type="EMBL" id="MBF2709623.1"/>
    </source>
</evidence>
<keyword evidence="3" id="KW-0482">Metalloprotease</keyword>
<keyword evidence="1" id="KW-1133">Transmembrane helix</keyword>
<protein>
    <submittedName>
        <fullName evidence="3">CPBP family intramembrane metalloprotease</fullName>
    </submittedName>
</protein>
<keyword evidence="3" id="KW-0645">Protease</keyword>
<dbReference type="GO" id="GO:0004175">
    <property type="term" value="F:endopeptidase activity"/>
    <property type="evidence" value="ECO:0007669"/>
    <property type="project" value="UniProtKB-ARBA"/>
</dbReference>
<gene>
    <name evidence="3" type="ORF">IR213_13655</name>
</gene>
<accession>A0A930Y062</accession>
<dbReference type="RefSeq" id="WP_194312858.1">
    <property type="nucleotide sequence ID" value="NZ_JADHEC010000036.1"/>
</dbReference>
<comment type="caution">
    <text evidence="3">The sequence shown here is derived from an EMBL/GenBank/DDBJ whole genome shotgun (WGS) entry which is preliminary data.</text>
</comment>
<dbReference type="InterPro" id="IPR003675">
    <property type="entry name" value="Rce1/LyrA-like_dom"/>
</dbReference>
<evidence type="ECO:0000256" key="1">
    <source>
        <dbReference type="SAM" id="Phobius"/>
    </source>
</evidence>
<evidence type="ECO:0000313" key="4">
    <source>
        <dbReference type="Proteomes" id="UP000646211"/>
    </source>
</evidence>
<keyword evidence="4" id="KW-1185">Reference proteome</keyword>
<keyword evidence="1" id="KW-0812">Transmembrane</keyword>
<feature type="transmembrane region" description="Helical" evidence="1">
    <location>
        <begin position="227"/>
        <end position="249"/>
    </location>
</feature>
<feature type="transmembrane region" description="Helical" evidence="1">
    <location>
        <begin position="6"/>
        <end position="28"/>
    </location>
</feature>